<evidence type="ECO:0000313" key="1">
    <source>
        <dbReference type="EMBL" id="KJM41157.1"/>
    </source>
</evidence>
<name>A0AAE2EGQ7_ENTCL</name>
<accession>A0AAE2EGQ7</accession>
<protein>
    <submittedName>
        <fullName evidence="1">Uncharacterized protein</fullName>
    </submittedName>
</protein>
<dbReference type="RefSeq" id="WP_045292263.1">
    <property type="nucleotide sequence ID" value="NZ_JZYG01000002.1"/>
</dbReference>
<organism evidence="1 2">
    <name type="scientific">Enterobacter cloacae subsp. cloacae</name>
    <dbReference type="NCBI Taxonomy" id="336306"/>
    <lineage>
        <taxon>Bacteria</taxon>
        <taxon>Pseudomonadati</taxon>
        <taxon>Pseudomonadota</taxon>
        <taxon>Gammaproteobacteria</taxon>
        <taxon>Enterobacterales</taxon>
        <taxon>Enterobacteriaceae</taxon>
        <taxon>Enterobacter</taxon>
        <taxon>Enterobacter cloacae complex</taxon>
    </lineage>
</organism>
<sequence>MNAENINDLLVPQDNCVFTRRSANFKARLQRYQQLEKALNVRDNLLQIAKRIDAPTKKLAMTFCSYKVLRQVKDIETNEPIVGPFDRKTFGNPQRLLMEFRAKYQEFHYDVAQQPEFSDLIKKIDVLASALYEHINTAWCKYTQGLRSLWEVDQKLFSSLAHQEEQRKVQLRYIDLVAQFTSSTRVLPRTVDEFDTVVVLHEQLCQQREALKLDVPEGVNIFLKAVAGQGATLDMLTEDVRTWLTGEDDPSRYRIKRL</sequence>
<evidence type="ECO:0000313" key="2">
    <source>
        <dbReference type="Proteomes" id="UP000033344"/>
    </source>
</evidence>
<dbReference type="EMBL" id="JZYG01000002">
    <property type="protein sequence ID" value="KJM41157.1"/>
    <property type="molecule type" value="Genomic_DNA"/>
</dbReference>
<comment type="caution">
    <text evidence="1">The sequence shown here is derived from an EMBL/GenBank/DDBJ whole genome shotgun (WGS) entry which is preliminary data.</text>
</comment>
<reference evidence="1 2" key="1">
    <citation type="submission" date="2015-03" db="EMBL/GenBank/DDBJ databases">
        <authorList>
            <person name="McCorrison J."/>
            <person name="Sanka R."/>
            <person name="Adams M."/>
            <person name="Brinkac L."/>
            <person name="Nierman W."/>
            <person name="Sutton G."/>
            <person name="Nelson K."/>
            <person name="Kiedrowski L."/>
            <person name="Guerrero D."/>
            <person name="Bonomo R."/>
        </authorList>
    </citation>
    <scope>NUCLEOTIDE SEQUENCE [LARGE SCALE GENOMIC DNA]</scope>
    <source>
        <strain evidence="1 2">42324</strain>
    </source>
</reference>
<gene>
    <name evidence="1" type="ORF">SS44_01140</name>
</gene>
<proteinExistence type="predicted"/>
<dbReference type="AlphaFoldDB" id="A0AAE2EGQ7"/>
<dbReference type="Proteomes" id="UP000033344">
    <property type="component" value="Unassembled WGS sequence"/>
</dbReference>